<comment type="similarity">
    <text evidence="2">Belongs to the resistance-nodulation-cell division (RND) (TC 2.A.6) family.</text>
</comment>
<evidence type="ECO:0000256" key="6">
    <source>
        <dbReference type="ARBA" id="ARBA00022989"/>
    </source>
</evidence>
<dbReference type="Gene3D" id="3.30.2090.10">
    <property type="entry name" value="Multidrug efflux transporter AcrB TolC docking domain, DN and DC subdomains"/>
    <property type="match status" value="2"/>
</dbReference>
<feature type="transmembrane region" description="Helical" evidence="8">
    <location>
        <begin position="869"/>
        <end position="890"/>
    </location>
</feature>
<accession>A0ABX8B4R2</accession>
<dbReference type="NCBIfam" id="TIGR00914">
    <property type="entry name" value="2A0601"/>
    <property type="match status" value="1"/>
</dbReference>
<dbReference type="PRINTS" id="PR00702">
    <property type="entry name" value="ACRIFLAVINRP"/>
</dbReference>
<dbReference type="RefSeq" id="WP_211422400.1">
    <property type="nucleotide sequence ID" value="NZ_CP072642.1"/>
</dbReference>
<dbReference type="PANTHER" id="PTHR32063:SF24">
    <property type="entry name" value="CATION EFFLUX SYSTEM (ACRB_ACRD_ACRF FAMILY)"/>
    <property type="match status" value="1"/>
</dbReference>
<dbReference type="PANTHER" id="PTHR32063">
    <property type="match status" value="1"/>
</dbReference>
<evidence type="ECO:0000313" key="9">
    <source>
        <dbReference type="EMBL" id="QUV94081.1"/>
    </source>
</evidence>
<dbReference type="SUPFAM" id="SSF82866">
    <property type="entry name" value="Multidrug efflux transporter AcrB transmembrane domain"/>
    <property type="match status" value="2"/>
</dbReference>
<reference evidence="9 10" key="1">
    <citation type="submission" date="2021-03" db="EMBL/GenBank/DDBJ databases">
        <title>Genomic and phenotypic characterization of Chloracidobacterium isolates provides evidence for multiple species.</title>
        <authorList>
            <person name="Saini M.K."/>
            <person name="Costas A.M.G."/>
            <person name="Tank M."/>
            <person name="Bryant D.A."/>
        </authorList>
    </citation>
    <scope>NUCLEOTIDE SEQUENCE [LARGE SCALE GENOMIC DNA]</scope>
    <source>
        <strain evidence="9 10">N</strain>
    </source>
</reference>
<dbReference type="EMBL" id="CP072642">
    <property type="protein sequence ID" value="QUV94081.1"/>
    <property type="molecule type" value="Genomic_DNA"/>
</dbReference>
<dbReference type="SUPFAM" id="SSF82714">
    <property type="entry name" value="Multidrug efflux transporter AcrB TolC docking domain, DN and DC subdomains"/>
    <property type="match status" value="2"/>
</dbReference>
<keyword evidence="3" id="KW-0813">Transport</keyword>
<feature type="transmembrane region" description="Helical" evidence="8">
    <location>
        <begin position="367"/>
        <end position="387"/>
    </location>
</feature>
<feature type="transmembrane region" description="Helical" evidence="8">
    <location>
        <begin position="1002"/>
        <end position="1021"/>
    </location>
</feature>
<proteinExistence type="inferred from homology"/>
<feature type="transmembrane region" description="Helical" evidence="8">
    <location>
        <begin position="476"/>
        <end position="509"/>
    </location>
</feature>
<evidence type="ECO:0000313" key="10">
    <source>
        <dbReference type="Proteomes" id="UP000677668"/>
    </source>
</evidence>
<dbReference type="Gene3D" id="3.30.70.1320">
    <property type="entry name" value="Multidrug efflux transporter AcrB pore domain like"/>
    <property type="match status" value="1"/>
</dbReference>
<feature type="transmembrane region" description="Helical" evidence="8">
    <location>
        <begin position="897"/>
        <end position="917"/>
    </location>
</feature>
<gene>
    <name evidence="9" type="ORF">J8C05_01060</name>
</gene>
<evidence type="ECO:0000256" key="3">
    <source>
        <dbReference type="ARBA" id="ARBA00022448"/>
    </source>
</evidence>
<keyword evidence="6 8" id="KW-1133">Transmembrane helix</keyword>
<feature type="transmembrane region" description="Helical" evidence="8">
    <location>
        <begin position="341"/>
        <end position="360"/>
    </location>
</feature>
<dbReference type="Proteomes" id="UP000677668">
    <property type="component" value="Chromosome 1"/>
</dbReference>
<keyword evidence="7 8" id="KW-0472">Membrane</keyword>
<protein>
    <submittedName>
        <fullName evidence="9">Efflux RND transporter permease subunit</fullName>
    </submittedName>
</protein>
<feature type="transmembrane region" description="Helical" evidence="8">
    <location>
        <begin position="974"/>
        <end position="996"/>
    </location>
</feature>
<keyword evidence="5 8" id="KW-0812">Transmembrane</keyword>
<dbReference type="InterPro" id="IPR004763">
    <property type="entry name" value="CusA-like"/>
</dbReference>
<keyword evidence="10" id="KW-1185">Reference proteome</keyword>
<dbReference type="SUPFAM" id="SSF82693">
    <property type="entry name" value="Multidrug efflux transporter AcrB pore domain, PN1, PN2, PC1 and PC2 subdomains"/>
    <property type="match status" value="2"/>
</dbReference>
<keyword evidence="4" id="KW-1003">Cell membrane</keyword>
<organism evidence="9 10">
    <name type="scientific">Chloracidobacterium sp. N</name>
    <dbReference type="NCBI Taxonomy" id="2821540"/>
    <lineage>
        <taxon>Bacteria</taxon>
        <taxon>Pseudomonadati</taxon>
        <taxon>Acidobacteriota</taxon>
        <taxon>Terriglobia</taxon>
        <taxon>Terriglobales</taxon>
        <taxon>Acidobacteriaceae</taxon>
        <taxon>Chloracidobacterium</taxon>
        <taxon>Chloracidobacterium aggregatum</taxon>
    </lineage>
</organism>
<dbReference type="Gene3D" id="3.30.70.1430">
    <property type="entry name" value="Multidrug efflux transporter AcrB pore domain"/>
    <property type="match status" value="2"/>
</dbReference>
<feature type="transmembrane region" description="Helical" evidence="8">
    <location>
        <begin position="923"/>
        <end position="946"/>
    </location>
</feature>
<evidence type="ECO:0000256" key="2">
    <source>
        <dbReference type="ARBA" id="ARBA00010942"/>
    </source>
</evidence>
<feature type="transmembrane region" description="Helical" evidence="8">
    <location>
        <begin position="538"/>
        <end position="558"/>
    </location>
</feature>
<evidence type="ECO:0000256" key="1">
    <source>
        <dbReference type="ARBA" id="ARBA00004651"/>
    </source>
</evidence>
<dbReference type="InterPro" id="IPR001036">
    <property type="entry name" value="Acrflvin-R"/>
</dbReference>
<sequence>MLDRILRFSANHPLLILIGVLLLVLAGLDAFRRLPIDAVPDVTNNQVQILTSAPALTPLEIERQVTFPIETALAGLTGVEEIRSLSKFGLSAVTVVFDDDMDIYRARQLVFERLAAARDQIPPGSGAPMLGPITTGLGEVYQYELRAAPGSGYDAMGLRTIQDWIVRRQLLGTPGVAEVNSYGGLSKQYQVRIEPSRLQAYGLTLREVMDAVVRNNANVSGGAIVHAQEQYLLRGLGLAQSVEDLAQIVVATGRGGTPILVRDLGEVVCAPPAVRQGAVTADGTGETVCGIALMLKGANARTVTQNVAERLAEIAPTLPPGVHIVPFYDRAELVGRTIRTVIWNLTEGALIVIGVLVLLLGHWPSALLVATVIPLSMLGAAVGMQMLGLSGNLMSLGAIDFGLIVDGAVILTENSIRRVAEHQHALGRRLTTAERQEVVVAASSEVRRATMFGEIIIALVYVPLLALRGIEGKMFAPMALTVMCALASAAVLSLTYIPAMLVFVLRGFVAEHEVWLIRLAKRGYGPVFAWMRRQRAQATAVAFGLVLLSGALVMSLGAEFIPRLEEGALAVQIQRLPSVSVAEAVRTATEAERVLLEFPEVTKVVTKNGSAEIATDPMGIELGDMYIGLKLPAEWKTARTREELVAAMAAALRQRIPEAHFSFSQPIELRVSELISGVKSDVAVKVFGDDLEVLRDRAERIAQVLTRVPGAADVKLETIAGIPQVQIVPNRPALARYGLSVEDVNLLVESLVVGREVGTVYEGERRFPLVVRLDETSARRIEDIAAQVLLTPTGARVPLAAVAEVTLVEGPAQVSREHGRRRMVVECNVRGRDVAGFVAEAQSKLKASVDLPPGYRLVFGGQFENLQRAAARLAVVVPVALLLIYALLYTSFGQARAAALVFTGVPFAAVGGVAALALRGMPFSISAGVGFIALFGVAVLNGLVLVSAMKQLRRQGLTLEAAVREGALTRVRPVLTTALVASLGFLPMATATSAGAEVQRPLATVVIGGLVTATLLTLLLLPALYEWVEQAADTPEGR</sequence>
<evidence type="ECO:0000256" key="5">
    <source>
        <dbReference type="ARBA" id="ARBA00022692"/>
    </source>
</evidence>
<evidence type="ECO:0000256" key="4">
    <source>
        <dbReference type="ARBA" id="ARBA00022475"/>
    </source>
</evidence>
<dbReference type="Gene3D" id="1.20.1640.10">
    <property type="entry name" value="Multidrug efflux transporter AcrB transmembrane domain"/>
    <property type="match status" value="2"/>
</dbReference>
<dbReference type="Pfam" id="PF00873">
    <property type="entry name" value="ACR_tran"/>
    <property type="match status" value="1"/>
</dbReference>
<evidence type="ECO:0000256" key="8">
    <source>
        <dbReference type="SAM" id="Phobius"/>
    </source>
</evidence>
<dbReference type="Gene3D" id="3.30.70.1440">
    <property type="entry name" value="Multidrug efflux transporter AcrB pore domain"/>
    <property type="match status" value="1"/>
</dbReference>
<feature type="transmembrane region" description="Helical" evidence="8">
    <location>
        <begin position="451"/>
        <end position="470"/>
    </location>
</feature>
<comment type="subcellular location">
    <subcellularLocation>
        <location evidence="1">Cell membrane</location>
        <topology evidence="1">Multi-pass membrane protein</topology>
    </subcellularLocation>
</comment>
<evidence type="ECO:0000256" key="7">
    <source>
        <dbReference type="ARBA" id="ARBA00023136"/>
    </source>
</evidence>
<name>A0ABX8B4R2_9BACT</name>
<dbReference type="InterPro" id="IPR027463">
    <property type="entry name" value="AcrB_DN_DC_subdom"/>
</dbReference>